<evidence type="ECO:0000256" key="4">
    <source>
        <dbReference type="PROSITE-ProRule" id="PRU00335"/>
    </source>
</evidence>
<evidence type="ECO:0000259" key="5">
    <source>
        <dbReference type="PROSITE" id="PS50977"/>
    </source>
</evidence>
<dbReference type="Proteomes" id="UP001178281">
    <property type="component" value="Unassembled WGS sequence"/>
</dbReference>
<accession>A0AA90S7Z6</accession>
<keyword evidence="2 4" id="KW-0238">DNA-binding</keyword>
<dbReference type="PANTHER" id="PTHR30055">
    <property type="entry name" value="HTH-TYPE TRANSCRIPTIONAL REGULATOR RUTR"/>
    <property type="match status" value="1"/>
</dbReference>
<evidence type="ECO:0000256" key="2">
    <source>
        <dbReference type="ARBA" id="ARBA00023125"/>
    </source>
</evidence>
<dbReference type="GO" id="GO:0000976">
    <property type="term" value="F:transcription cis-regulatory region binding"/>
    <property type="evidence" value="ECO:0007669"/>
    <property type="project" value="TreeGrafter"/>
</dbReference>
<dbReference type="PROSITE" id="PS50977">
    <property type="entry name" value="HTH_TETR_2"/>
    <property type="match status" value="1"/>
</dbReference>
<evidence type="ECO:0000313" key="6">
    <source>
        <dbReference type="EMBL" id="MDP0398150.1"/>
    </source>
</evidence>
<proteinExistence type="predicted"/>
<keyword evidence="1" id="KW-0805">Transcription regulation</keyword>
<dbReference type="EMBL" id="JAUTIX010000003">
    <property type="protein sequence ID" value="MDP0398150.1"/>
    <property type="molecule type" value="Genomic_DNA"/>
</dbReference>
<reference evidence="6" key="1">
    <citation type="submission" date="2023-08" db="EMBL/GenBank/DDBJ databases">
        <title>The draft genome of Tsukamurella strandjordii strain 050030.</title>
        <authorList>
            <person name="Zhao F."/>
            <person name="Feng Y."/>
            <person name="Zong Z."/>
        </authorList>
    </citation>
    <scope>NUCLEOTIDE SEQUENCE</scope>
    <source>
        <strain evidence="6">050030</strain>
    </source>
</reference>
<feature type="DNA-binding region" description="H-T-H motif" evidence="4">
    <location>
        <begin position="30"/>
        <end position="49"/>
    </location>
</feature>
<dbReference type="RefSeq" id="WP_305111106.1">
    <property type="nucleotide sequence ID" value="NZ_JAUTIX010000003.1"/>
</dbReference>
<comment type="caution">
    <text evidence="6">The sequence shown here is derived from an EMBL/GenBank/DDBJ whole genome shotgun (WGS) entry which is preliminary data.</text>
</comment>
<dbReference type="SUPFAM" id="SSF46689">
    <property type="entry name" value="Homeodomain-like"/>
    <property type="match status" value="1"/>
</dbReference>
<dbReference type="Pfam" id="PF00440">
    <property type="entry name" value="TetR_N"/>
    <property type="match status" value="1"/>
</dbReference>
<organism evidence="6 7">
    <name type="scientific">Tsukamurella strandjordii</name>
    <dbReference type="NCBI Taxonomy" id="147577"/>
    <lineage>
        <taxon>Bacteria</taxon>
        <taxon>Bacillati</taxon>
        <taxon>Actinomycetota</taxon>
        <taxon>Actinomycetes</taxon>
        <taxon>Mycobacteriales</taxon>
        <taxon>Tsukamurellaceae</taxon>
        <taxon>Tsukamurella</taxon>
    </lineage>
</organism>
<dbReference type="InterPro" id="IPR050109">
    <property type="entry name" value="HTH-type_TetR-like_transc_reg"/>
</dbReference>
<dbReference type="GO" id="GO:0003700">
    <property type="term" value="F:DNA-binding transcription factor activity"/>
    <property type="evidence" value="ECO:0007669"/>
    <property type="project" value="TreeGrafter"/>
</dbReference>
<evidence type="ECO:0000256" key="3">
    <source>
        <dbReference type="ARBA" id="ARBA00023163"/>
    </source>
</evidence>
<dbReference type="InterPro" id="IPR001647">
    <property type="entry name" value="HTH_TetR"/>
</dbReference>
<keyword evidence="7" id="KW-1185">Reference proteome</keyword>
<feature type="domain" description="HTH tetR-type" evidence="5">
    <location>
        <begin position="7"/>
        <end position="67"/>
    </location>
</feature>
<evidence type="ECO:0000313" key="7">
    <source>
        <dbReference type="Proteomes" id="UP001178281"/>
    </source>
</evidence>
<evidence type="ECO:0000256" key="1">
    <source>
        <dbReference type="ARBA" id="ARBA00023015"/>
    </source>
</evidence>
<gene>
    <name evidence="6" type="ORF">Q7X28_09440</name>
</gene>
<protein>
    <submittedName>
        <fullName evidence="6">TetR/AcrR family transcriptional regulator</fullName>
    </submittedName>
</protein>
<dbReference type="PRINTS" id="PR00455">
    <property type="entry name" value="HTHTETR"/>
</dbReference>
<keyword evidence="3" id="KW-0804">Transcription</keyword>
<dbReference type="InterPro" id="IPR009057">
    <property type="entry name" value="Homeodomain-like_sf"/>
</dbReference>
<name>A0AA90S7Z6_9ACTN</name>
<dbReference type="Gene3D" id="1.10.357.10">
    <property type="entry name" value="Tetracycline Repressor, domain 2"/>
    <property type="match status" value="1"/>
</dbReference>
<dbReference type="PANTHER" id="PTHR30055:SF234">
    <property type="entry name" value="HTH-TYPE TRANSCRIPTIONAL REGULATOR BETI"/>
    <property type="match status" value="1"/>
</dbReference>
<dbReference type="AlphaFoldDB" id="A0AA90S7Z6"/>
<sequence length="178" mass="19662">MGRPVDHARRARLLDAAVDVVVTNGLTDLSLRPLAAALDVSTSTLTHHFGSKDRLVHAVLDRIRDRLRLDALDGPVPLPIAFERIWRHGSDPRNEAYFRTFFAAYGQALQHPERFEVFLRGVVDDWRLALAESSGRQADDLAVTLAIATFRGLLLDLLTTGDRPRVARAADAYAASIA</sequence>